<gene>
    <name evidence="1" type="ORF">Slati_0411500</name>
</gene>
<sequence length="131" mass="15284">MEEFRSCLSNCQLVDLGFSGAKFTWCNQREASHRARVCLDQAYATMRWKAMFPHTRVMTEATRGSDHNPLVINLDVETVHVDRRRGKMFRFKAMWTRLGNCEDVVRSLWNHIVEGGATERVLSRLRAVRRV</sequence>
<dbReference type="Gene3D" id="3.60.10.10">
    <property type="entry name" value="Endonuclease/exonuclease/phosphatase"/>
    <property type="match status" value="1"/>
</dbReference>
<dbReference type="SUPFAM" id="SSF56219">
    <property type="entry name" value="DNase I-like"/>
    <property type="match status" value="1"/>
</dbReference>
<reference evidence="1" key="2">
    <citation type="journal article" date="2024" name="Plant">
        <title>Genomic evolution and insights into agronomic trait innovations of Sesamum species.</title>
        <authorList>
            <person name="Miao H."/>
            <person name="Wang L."/>
            <person name="Qu L."/>
            <person name="Liu H."/>
            <person name="Sun Y."/>
            <person name="Le M."/>
            <person name="Wang Q."/>
            <person name="Wei S."/>
            <person name="Zheng Y."/>
            <person name="Lin W."/>
            <person name="Duan Y."/>
            <person name="Cao H."/>
            <person name="Xiong S."/>
            <person name="Wang X."/>
            <person name="Wei L."/>
            <person name="Li C."/>
            <person name="Ma Q."/>
            <person name="Ju M."/>
            <person name="Zhao R."/>
            <person name="Li G."/>
            <person name="Mu C."/>
            <person name="Tian Q."/>
            <person name="Mei H."/>
            <person name="Zhang T."/>
            <person name="Gao T."/>
            <person name="Zhang H."/>
        </authorList>
    </citation>
    <scope>NUCLEOTIDE SEQUENCE</scope>
    <source>
        <strain evidence="1">KEN1</strain>
    </source>
</reference>
<proteinExistence type="predicted"/>
<dbReference type="EMBL" id="JACGWN010000002">
    <property type="protein sequence ID" value="KAL0457843.1"/>
    <property type="molecule type" value="Genomic_DNA"/>
</dbReference>
<organism evidence="1">
    <name type="scientific">Sesamum latifolium</name>
    <dbReference type="NCBI Taxonomy" id="2727402"/>
    <lineage>
        <taxon>Eukaryota</taxon>
        <taxon>Viridiplantae</taxon>
        <taxon>Streptophyta</taxon>
        <taxon>Embryophyta</taxon>
        <taxon>Tracheophyta</taxon>
        <taxon>Spermatophyta</taxon>
        <taxon>Magnoliopsida</taxon>
        <taxon>eudicotyledons</taxon>
        <taxon>Gunneridae</taxon>
        <taxon>Pentapetalae</taxon>
        <taxon>asterids</taxon>
        <taxon>lamiids</taxon>
        <taxon>Lamiales</taxon>
        <taxon>Pedaliaceae</taxon>
        <taxon>Sesamum</taxon>
    </lineage>
</organism>
<dbReference type="PANTHER" id="PTHR33710:SF62">
    <property type="entry name" value="DUF4283 DOMAIN PROTEIN"/>
    <property type="match status" value="1"/>
</dbReference>
<name>A0AAW2XUQ4_9LAMI</name>
<evidence type="ECO:0008006" key="2">
    <source>
        <dbReference type="Google" id="ProtNLM"/>
    </source>
</evidence>
<comment type="caution">
    <text evidence="1">The sequence shown here is derived from an EMBL/GenBank/DDBJ whole genome shotgun (WGS) entry which is preliminary data.</text>
</comment>
<evidence type="ECO:0000313" key="1">
    <source>
        <dbReference type="EMBL" id="KAL0457843.1"/>
    </source>
</evidence>
<dbReference type="PANTHER" id="PTHR33710">
    <property type="entry name" value="BNAC02G09200D PROTEIN"/>
    <property type="match status" value="1"/>
</dbReference>
<protein>
    <recommendedName>
        <fullName evidence="2">Endonuclease/exonuclease/phosphatase</fullName>
    </recommendedName>
</protein>
<reference evidence="1" key="1">
    <citation type="submission" date="2020-06" db="EMBL/GenBank/DDBJ databases">
        <authorList>
            <person name="Li T."/>
            <person name="Hu X."/>
            <person name="Zhang T."/>
            <person name="Song X."/>
            <person name="Zhang H."/>
            <person name="Dai N."/>
            <person name="Sheng W."/>
            <person name="Hou X."/>
            <person name="Wei L."/>
        </authorList>
    </citation>
    <scope>NUCLEOTIDE SEQUENCE</scope>
    <source>
        <strain evidence="1">KEN1</strain>
        <tissue evidence="1">Leaf</tissue>
    </source>
</reference>
<dbReference type="InterPro" id="IPR036691">
    <property type="entry name" value="Endo/exonu/phosph_ase_sf"/>
</dbReference>
<dbReference type="AlphaFoldDB" id="A0AAW2XUQ4"/>
<accession>A0AAW2XUQ4</accession>